<dbReference type="RefSeq" id="WP_094366042.1">
    <property type="nucleotide sequence ID" value="NZ_NOJY02000002.1"/>
</dbReference>
<gene>
    <name evidence="2" type="ORF">CHL78_001675</name>
</gene>
<proteinExistence type="predicted"/>
<accession>A0A371J9U4</accession>
<keyword evidence="1" id="KW-0472">Membrane</keyword>
<dbReference type="Proteomes" id="UP000215694">
    <property type="component" value="Unassembled WGS sequence"/>
</dbReference>
<reference evidence="2 3" key="1">
    <citation type="journal article" date="2017" name="Genome Announc.">
        <title>Draft Genome Sequence of Romboutsia weinsteinii sp. nov. Strain CCRI-19649(T) Isolated from Surface Water.</title>
        <authorList>
            <person name="Maheux A.F."/>
            <person name="Boudreau D.K."/>
            <person name="Berube E."/>
            <person name="Boissinot M."/>
            <person name="Cantin P."/>
            <person name="Raymond F."/>
            <person name="Corbeil J."/>
            <person name="Omar R.F."/>
            <person name="Bergeron M.G."/>
        </authorList>
    </citation>
    <scope>NUCLEOTIDE SEQUENCE [LARGE SCALE GENOMIC DNA]</scope>
    <source>
        <strain evidence="2 3">CCRI-19649</strain>
    </source>
</reference>
<keyword evidence="1" id="KW-0812">Transmembrane</keyword>
<dbReference type="InterPro" id="IPR031360">
    <property type="entry name" value="TrpP"/>
</dbReference>
<feature type="transmembrane region" description="Helical" evidence="1">
    <location>
        <begin position="145"/>
        <end position="168"/>
    </location>
</feature>
<name>A0A371J9U4_9FIRM</name>
<dbReference type="Pfam" id="PF17099">
    <property type="entry name" value="TrpP"/>
    <property type="match status" value="1"/>
</dbReference>
<comment type="caution">
    <text evidence="2">The sequence shown here is derived from an EMBL/GenBank/DDBJ whole genome shotgun (WGS) entry which is preliminary data.</text>
</comment>
<evidence type="ECO:0000313" key="2">
    <source>
        <dbReference type="EMBL" id="RDY29436.1"/>
    </source>
</evidence>
<keyword evidence="3" id="KW-1185">Reference proteome</keyword>
<dbReference type="AlphaFoldDB" id="A0A371J9U4"/>
<protein>
    <submittedName>
        <fullName evidence="2">Tryptophan transporter</fullName>
    </submittedName>
</protein>
<evidence type="ECO:0000313" key="3">
    <source>
        <dbReference type="Proteomes" id="UP000215694"/>
    </source>
</evidence>
<feature type="transmembrane region" description="Helical" evidence="1">
    <location>
        <begin position="113"/>
        <end position="139"/>
    </location>
</feature>
<organism evidence="2 3">
    <name type="scientific">Romboutsia weinsteinii</name>
    <dbReference type="NCBI Taxonomy" id="2020949"/>
    <lineage>
        <taxon>Bacteria</taxon>
        <taxon>Bacillati</taxon>
        <taxon>Bacillota</taxon>
        <taxon>Clostridia</taxon>
        <taxon>Peptostreptococcales</taxon>
        <taxon>Peptostreptococcaceae</taxon>
        <taxon>Romboutsia</taxon>
    </lineage>
</organism>
<dbReference type="OrthoDB" id="2243651at2"/>
<evidence type="ECO:0000256" key="1">
    <source>
        <dbReference type="SAM" id="Phobius"/>
    </source>
</evidence>
<dbReference type="EMBL" id="NOJY02000002">
    <property type="protein sequence ID" value="RDY29436.1"/>
    <property type="molecule type" value="Genomic_DNA"/>
</dbReference>
<keyword evidence="1" id="KW-1133">Transmembrane helix</keyword>
<feature type="transmembrane region" description="Helical" evidence="1">
    <location>
        <begin position="84"/>
        <end position="101"/>
    </location>
</feature>
<sequence>MKSNTRKLVLNSLLLAMGLLLHQLTPAIGLPMQPDMALIMLFVIMVINKDDYKTSLVAGIVTGVFTALTTKFPAGQVPNILDKIITTNIVYVLMYIMYRFPVIKKLSNKKQNLVVSTVILPLGTLISGTVFLGSAQILAGLPGSFITLFLAAVAPAIIINLVVGLFIFKVVDMSVSRANYQSTSRNK</sequence>